<dbReference type="GO" id="GO:0071944">
    <property type="term" value="C:cell periphery"/>
    <property type="evidence" value="ECO:0007669"/>
    <property type="project" value="UniProtKB-ARBA"/>
</dbReference>
<feature type="region of interest" description="Disordered" evidence="5">
    <location>
        <begin position="261"/>
        <end position="323"/>
    </location>
</feature>
<dbReference type="AlphaFoldDB" id="A0AAW0QVE6"/>
<gene>
    <name evidence="7" type="ORF">PG999_009739</name>
</gene>
<evidence type="ECO:0000256" key="6">
    <source>
        <dbReference type="SAM" id="Phobius"/>
    </source>
</evidence>
<feature type="compositionally biased region" description="Polar residues" evidence="5">
    <location>
        <begin position="613"/>
        <end position="625"/>
    </location>
</feature>
<dbReference type="Proteomes" id="UP001392437">
    <property type="component" value="Unassembled WGS sequence"/>
</dbReference>
<comment type="subcellular location">
    <subcellularLocation>
        <location evidence="1">Membrane</location>
        <topology evidence="1">Single-pass membrane protein</topology>
    </subcellularLocation>
</comment>
<proteinExistence type="predicted"/>
<feature type="compositionally biased region" description="Polar residues" evidence="5">
    <location>
        <begin position="520"/>
        <end position="545"/>
    </location>
</feature>
<evidence type="ECO:0000256" key="2">
    <source>
        <dbReference type="ARBA" id="ARBA00022692"/>
    </source>
</evidence>
<evidence type="ECO:0000256" key="5">
    <source>
        <dbReference type="SAM" id="MobiDB-lite"/>
    </source>
</evidence>
<keyword evidence="3 6" id="KW-1133">Transmembrane helix</keyword>
<evidence type="ECO:0000256" key="3">
    <source>
        <dbReference type="ARBA" id="ARBA00022989"/>
    </source>
</evidence>
<evidence type="ECO:0000256" key="1">
    <source>
        <dbReference type="ARBA" id="ARBA00004167"/>
    </source>
</evidence>
<comment type="caution">
    <text evidence="7">The sequence shown here is derived from an EMBL/GenBank/DDBJ whole genome shotgun (WGS) entry which is preliminary data.</text>
</comment>
<keyword evidence="2 6" id="KW-0812">Transmembrane</keyword>
<dbReference type="GO" id="GO:0016020">
    <property type="term" value="C:membrane"/>
    <property type="evidence" value="ECO:0007669"/>
    <property type="project" value="UniProtKB-SubCell"/>
</dbReference>
<feature type="region of interest" description="Disordered" evidence="5">
    <location>
        <begin position="419"/>
        <end position="466"/>
    </location>
</feature>
<feature type="region of interest" description="Disordered" evidence="5">
    <location>
        <begin position="360"/>
        <end position="386"/>
    </location>
</feature>
<reference evidence="7 8" key="1">
    <citation type="submission" date="2023-01" db="EMBL/GenBank/DDBJ databases">
        <title>Analysis of 21 Apiospora genomes using comparative genomics revels a genus with tremendous synthesis potential of carbohydrate active enzymes and secondary metabolites.</title>
        <authorList>
            <person name="Sorensen T."/>
        </authorList>
    </citation>
    <scope>NUCLEOTIDE SEQUENCE [LARGE SCALE GENOMIC DNA]</scope>
    <source>
        <strain evidence="7 8">CBS 117206</strain>
    </source>
</reference>
<evidence type="ECO:0000313" key="7">
    <source>
        <dbReference type="EMBL" id="KAK8106380.1"/>
    </source>
</evidence>
<feature type="transmembrane region" description="Helical" evidence="6">
    <location>
        <begin position="330"/>
        <end position="353"/>
    </location>
</feature>
<organism evidence="7 8">
    <name type="scientific">Apiospora kogelbergensis</name>
    <dbReference type="NCBI Taxonomy" id="1337665"/>
    <lineage>
        <taxon>Eukaryota</taxon>
        <taxon>Fungi</taxon>
        <taxon>Dikarya</taxon>
        <taxon>Ascomycota</taxon>
        <taxon>Pezizomycotina</taxon>
        <taxon>Sordariomycetes</taxon>
        <taxon>Xylariomycetidae</taxon>
        <taxon>Amphisphaeriales</taxon>
        <taxon>Apiosporaceae</taxon>
        <taxon>Apiospora</taxon>
    </lineage>
</organism>
<feature type="region of interest" description="Disordered" evidence="5">
    <location>
        <begin position="394"/>
        <end position="413"/>
    </location>
</feature>
<name>A0AAW0QVE6_9PEZI</name>
<keyword evidence="8" id="KW-1185">Reference proteome</keyword>
<dbReference type="InterPro" id="IPR051694">
    <property type="entry name" value="Immunoregulatory_rcpt-like"/>
</dbReference>
<feature type="region of interest" description="Disordered" evidence="5">
    <location>
        <begin position="507"/>
        <end position="549"/>
    </location>
</feature>
<keyword evidence="4 6" id="KW-0472">Membrane</keyword>
<sequence>MLHKTEKNARQALHTQRHNLWKCFSDTRVAKPAQTRPQQLLPSDVIGVIASHGSPTTTTTNCPLSFPRHVPPPAPGGRRLSALDLAGGSGSLANAHALSLPRQTKTIDYHELNVVSLWPPLPTAAPALVSPHELFRRQAVDNTICGYLGGDSALPATCSAGSHCVLDEANKVMGCCPNSGSCTTGVFTGCVDRNSGAQTEANPYVYTCTGSNVCYKNSFAGGFFQYGCGSASSLATSVQTAASGQPSIPLVATSISLTHTPGSLTQSSTSRPSSATTTAASSSSSPASSSPTSSASATSTSHTPAGTANSPPAAPPATGATGSGPNHTGAIVGGVIGGLAFLAILAALLLCLLRRRRRRNQRLGPGPDPAPAPMGEYNNPVRSHGAAFAPLPTWQEEEEPQTTPPNNHAQPYHQWEHPATAGMGNVHRDAPLPPLPVSAISGPSPSSPTDRHGAGDRGSNWPLPYGAAHVAGSERERGHTPIANEYINNSSSSSYYNGGGGGGGGGHGNGAAVVTPLTPYHSNNPHSFNSNTFQPGHGLNNNSAGSDEFHHNVSTMRHVQDEDTTPLTAGAMHTYPDGSGGGSSHLPTNIQPPPPHQHGAQNNPYQYQPPPGSTASMGSTSSYTPSRRGGNGDRPLWQQTRRQNRNLMWL</sequence>
<dbReference type="EMBL" id="JAQQWP010000008">
    <property type="protein sequence ID" value="KAK8106380.1"/>
    <property type="molecule type" value="Genomic_DNA"/>
</dbReference>
<protein>
    <submittedName>
        <fullName evidence="7">Uncharacterized protein</fullName>
    </submittedName>
</protein>
<accession>A0AAW0QVE6</accession>
<evidence type="ECO:0000313" key="8">
    <source>
        <dbReference type="Proteomes" id="UP001392437"/>
    </source>
</evidence>
<feature type="compositionally biased region" description="Low complexity" evidence="5">
    <location>
        <begin position="267"/>
        <end position="323"/>
    </location>
</feature>
<feature type="region of interest" description="Disordered" evidence="5">
    <location>
        <begin position="567"/>
        <end position="650"/>
    </location>
</feature>
<dbReference type="PANTHER" id="PTHR15549">
    <property type="entry name" value="PAIRED IMMUNOGLOBULIN-LIKE TYPE 2 RECEPTOR"/>
    <property type="match status" value="1"/>
</dbReference>
<dbReference type="PANTHER" id="PTHR15549:SF26">
    <property type="entry name" value="AXIAL BUDDING PATTERN PROTEIN 2-RELATED"/>
    <property type="match status" value="1"/>
</dbReference>
<evidence type="ECO:0000256" key="4">
    <source>
        <dbReference type="ARBA" id="ARBA00023136"/>
    </source>
</evidence>